<dbReference type="Pfam" id="PF02875">
    <property type="entry name" value="Mur_ligase_C"/>
    <property type="match status" value="1"/>
</dbReference>
<evidence type="ECO:0000256" key="4">
    <source>
        <dbReference type="ARBA" id="ARBA00022598"/>
    </source>
</evidence>
<dbReference type="SUPFAM" id="SSF53623">
    <property type="entry name" value="MurD-like peptide ligases, catalytic domain"/>
    <property type="match status" value="1"/>
</dbReference>
<evidence type="ECO:0000256" key="11">
    <source>
        <dbReference type="PIRNR" id="PIRNR001563"/>
    </source>
</evidence>
<dbReference type="AlphaFoldDB" id="A0A2T0B6Y0"/>
<evidence type="ECO:0000259" key="12">
    <source>
        <dbReference type="Pfam" id="PF02875"/>
    </source>
</evidence>
<reference evidence="14 15" key="1">
    <citation type="submission" date="2018-03" db="EMBL/GenBank/DDBJ databases">
        <title>Genome sequence of Clostridium luticellarii DSM 29923.</title>
        <authorList>
            <person name="Poehlein A."/>
            <person name="Daniel R."/>
        </authorList>
    </citation>
    <scope>NUCLEOTIDE SEQUENCE [LARGE SCALE GENOMIC DNA]</scope>
    <source>
        <strain evidence="14 15">DSM 29923</strain>
    </source>
</reference>
<dbReference type="GO" id="GO:0005524">
    <property type="term" value="F:ATP binding"/>
    <property type="evidence" value="ECO:0007669"/>
    <property type="project" value="UniProtKB-KW"/>
</dbReference>
<keyword evidence="7 11" id="KW-0067">ATP-binding</keyword>
<keyword evidence="6 11" id="KW-0547">Nucleotide-binding</keyword>
<keyword evidence="15" id="KW-1185">Reference proteome</keyword>
<evidence type="ECO:0000259" key="13">
    <source>
        <dbReference type="Pfam" id="PF08245"/>
    </source>
</evidence>
<dbReference type="PROSITE" id="PS01011">
    <property type="entry name" value="FOLYLPOLYGLU_SYNT_1"/>
    <property type="match status" value="1"/>
</dbReference>
<dbReference type="PIRSF" id="PIRSF001563">
    <property type="entry name" value="Folylpolyglu_synth"/>
    <property type="match status" value="1"/>
</dbReference>
<dbReference type="PANTHER" id="PTHR11136">
    <property type="entry name" value="FOLYLPOLYGLUTAMATE SYNTHASE-RELATED"/>
    <property type="match status" value="1"/>
</dbReference>
<protein>
    <recommendedName>
        <fullName evidence="3">tetrahydrofolate synthase</fullName>
        <ecNumber evidence="3">6.3.2.17</ecNumber>
    </recommendedName>
    <alternativeName>
        <fullName evidence="9">Tetrahydrofolylpolyglutamate synthase</fullName>
    </alternativeName>
</protein>
<comment type="caution">
    <text evidence="14">The sequence shown here is derived from an EMBL/GenBank/DDBJ whole genome shotgun (WGS) entry which is preliminary data.</text>
</comment>
<keyword evidence="4 11" id="KW-0436">Ligase</keyword>
<dbReference type="EC" id="6.3.2.17" evidence="3"/>
<comment type="catalytic activity">
    <reaction evidence="10">
        <text>(6S)-5,6,7,8-tetrahydrofolyl-(gamma-L-Glu)(n) + L-glutamate + ATP = (6S)-5,6,7,8-tetrahydrofolyl-(gamma-L-Glu)(n+1) + ADP + phosphate + H(+)</text>
        <dbReference type="Rhea" id="RHEA:10580"/>
        <dbReference type="Rhea" id="RHEA-COMP:14738"/>
        <dbReference type="Rhea" id="RHEA-COMP:14740"/>
        <dbReference type="ChEBI" id="CHEBI:15378"/>
        <dbReference type="ChEBI" id="CHEBI:29985"/>
        <dbReference type="ChEBI" id="CHEBI:30616"/>
        <dbReference type="ChEBI" id="CHEBI:43474"/>
        <dbReference type="ChEBI" id="CHEBI:141005"/>
        <dbReference type="ChEBI" id="CHEBI:456216"/>
        <dbReference type="EC" id="6.3.2.17"/>
    </reaction>
</comment>
<dbReference type="InterPro" id="IPR018109">
    <property type="entry name" value="Folylpolyglutamate_synth_CS"/>
</dbReference>
<dbReference type="SUPFAM" id="SSF53244">
    <property type="entry name" value="MurD-like peptide ligases, peptide-binding domain"/>
    <property type="match status" value="1"/>
</dbReference>
<dbReference type="FunFam" id="3.40.1190.10:FF:000011">
    <property type="entry name" value="Folylpolyglutamate synthase/dihydrofolate synthase"/>
    <property type="match status" value="1"/>
</dbReference>
<keyword evidence="8" id="KW-0460">Magnesium</keyword>
<dbReference type="GO" id="GO:0008841">
    <property type="term" value="F:dihydrofolate synthase activity"/>
    <property type="evidence" value="ECO:0007669"/>
    <property type="project" value="TreeGrafter"/>
</dbReference>
<dbReference type="RefSeq" id="WP_106010998.1">
    <property type="nucleotide sequence ID" value="NZ_JALCPJ010000006.1"/>
</dbReference>
<evidence type="ECO:0000256" key="5">
    <source>
        <dbReference type="ARBA" id="ARBA00022723"/>
    </source>
</evidence>
<keyword evidence="5" id="KW-0479">Metal-binding</keyword>
<dbReference type="Gene3D" id="3.40.1190.10">
    <property type="entry name" value="Mur-like, catalytic domain"/>
    <property type="match status" value="1"/>
</dbReference>
<organism evidence="14 15">
    <name type="scientific">Clostridium luticellarii</name>
    <dbReference type="NCBI Taxonomy" id="1691940"/>
    <lineage>
        <taxon>Bacteria</taxon>
        <taxon>Bacillati</taxon>
        <taxon>Bacillota</taxon>
        <taxon>Clostridia</taxon>
        <taxon>Eubacteriales</taxon>
        <taxon>Clostridiaceae</taxon>
        <taxon>Clostridium</taxon>
    </lineage>
</organism>
<evidence type="ECO:0000256" key="8">
    <source>
        <dbReference type="ARBA" id="ARBA00022842"/>
    </source>
</evidence>
<evidence type="ECO:0000313" key="15">
    <source>
        <dbReference type="Proteomes" id="UP000237798"/>
    </source>
</evidence>
<dbReference type="PANTHER" id="PTHR11136:SF0">
    <property type="entry name" value="DIHYDROFOLATE SYNTHETASE-RELATED"/>
    <property type="match status" value="1"/>
</dbReference>
<accession>A0A2T0B6Y0</accession>
<dbReference type="GO" id="GO:0004326">
    <property type="term" value="F:tetrahydrofolylpolyglutamate synthase activity"/>
    <property type="evidence" value="ECO:0007669"/>
    <property type="project" value="UniProtKB-EC"/>
</dbReference>
<evidence type="ECO:0000256" key="2">
    <source>
        <dbReference type="ARBA" id="ARBA00008276"/>
    </source>
</evidence>
<dbReference type="InterPro" id="IPR036565">
    <property type="entry name" value="Mur-like_cat_sf"/>
</dbReference>
<comment type="cofactor">
    <cofactor evidence="1">
        <name>Mg(2+)</name>
        <dbReference type="ChEBI" id="CHEBI:18420"/>
    </cofactor>
</comment>
<name>A0A2T0B6Y0_9CLOT</name>
<feature type="domain" description="Mur ligase C-terminal" evidence="12">
    <location>
        <begin position="311"/>
        <end position="430"/>
    </location>
</feature>
<dbReference type="GO" id="GO:0046872">
    <property type="term" value="F:metal ion binding"/>
    <property type="evidence" value="ECO:0007669"/>
    <property type="project" value="UniProtKB-KW"/>
</dbReference>
<dbReference type="Gene3D" id="3.90.190.20">
    <property type="entry name" value="Mur ligase, C-terminal domain"/>
    <property type="match status" value="1"/>
</dbReference>
<dbReference type="GO" id="GO:0005737">
    <property type="term" value="C:cytoplasm"/>
    <property type="evidence" value="ECO:0007669"/>
    <property type="project" value="TreeGrafter"/>
</dbReference>
<feature type="domain" description="Mur ligase central" evidence="13">
    <location>
        <begin position="44"/>
        <end position="284"/>
    </location>
</feature>
<evidence type="ECO:0000256" key="1">
    <source>
        <dbReference type="ARBA" id="ARBA00001946"/>
    </source>
</evidence>
<evidence type="ECO:0000313" key="14">
    <source>
        <dbReference type="EMBL" id="PRR79649.1"/>
    </source>
</evidence>
<dbReference type="PROSITE" id="PS01012">
    <property type="entry name" value="FOLYLPOLYGLU_SYNT_2"/>
    <property type="match status" value="1"/>
</dbReference>
<dbReference type="NCBIfam" id="TIGR01499">
    <property type="entry name" value="folC"/>
    <property type="match status" value="1"/>
</dbReference>
<proteinExistence type="inferred from homology"/>
<dbReference type="OrthoDB" id="9809356at2"/>
<dbReference type="InterPro" id="IPR036615">
    <property type="entry name" value="Mur_ligase_C_dom_sf"/>
</dbReference>
<dbReference type="InterPro" id="IPR004101">
    <property type="entry name" value="Mur_ligase_C"/>
</dbReference>
<evidence type="ECO:0000256" key="10">
    <source>
        <dbReference type="ARBA" id="ARBA00047493"/>
    </source>
</evidence>
<dbReference type="InterPro" id="IPR001645">
    <property type="entry name" value="Folylpolyglutamate_synth"/>
</dbReference>
<dbReference type="EMBL" id="PVXP01000098">
    <property type="protein sequence ID" value="PRR79649.1"/>
    <property type="molecule type" value="Genomic_DNA"/>
</dbReference>
<dbReference type="Proteomes" id="UP000237798">
    <property type="component" value="Unassembled WGS sequence"/>
</dbReference>
<evidence type="ECO:0000256" key="9">
    <source>
        <dbReference type="ARBA" id="ARBA00030592"/>
    </source>
</evidence>
<evidence type="ECO:0000256" key="3">
    <source>
        <dbReference type="ARBA" id="ARBA00013025"/>
    </source>
</evidence>
<comment type="similarity">
    <text evidence="2 11">Belongs to the folylpolyglutamate synthase family.</text>
</comment>
<gene>
    <name evidence="14" type="primary">fgs</name>
    <name evidence="14" type="ORF">CLLU_34620</name>
</gene>
<dbReference type="InterPro" id="IPR013221">
    <property type="entry name" value="Mur_ligase_cen"/>
</dbReference>
<evidence type="ECO:0000256" key="6">
    <source>
        <dbReference type="ARBA" id="ARBA00022741"/>
    </source>
</evidence>
<dbReference type="Pfam" id="PF08245">
    <property type="entry name" value="Mur_ligase_M"/>
    <property type="match status" value="1"/>
</dbReference>
<sequence>MNYEETLEYIEGVAKFGSNFGLERTEKILELLGNPHKKIKTIHVAGTNGKGSITAMVSKILMEAGFKVGMYTSPYLEVFEERIQVNGSNIPKDDLSRVVTKVSEIVNKVIEMGYDNPTEFEIITCAMFYYFWEKKVDIAVIEVGLGGRLDSTNVMPPFSEIQSGGVILSIISSISYDHMKILGDTLGKIACEKAGIIKPGIPVVMYPEEDEAREVIEQVCSQKNSRLISVPLDSVKYMGESKIDSYSKEYVQHISVHTKKEEYNIKLSLLGKHQLLNCATAIFAVEQLSDYGISIGKSIILKALSKIKWMGRLEVMAKRPLVVIDGAHNREGISMLRDNVERHFSYNRMVLILGILADKEVDIMVKTIVPLAWRVIAVTPNNVRAESSEQLKTVIERHNPNCEAFDDYESAYRKAVSYCRKEDLLLISGSLYMIGDMRKIIKKHIS</sequence>
<evidence type="ECO:0000256" key="7">
    <source>
        <dbReference type="ARBA" id="ARBA00022840"/>
    </source>
</evidence>